<organism evidence="1 2">
    <name type="scientific">Gordonia araii NBRC 100433</name>
    <dbReference type="NCBI Taxonomy" id="1073574"/>
    <lineage>
        <taxon>Bacteria</taxon>
        <taxon>Bacillati</taxon>
        <taxon>Actinomycetota</taxon>
        <taxon>Actinomycetes</taxon>
        <taxon>Mycobacteriales</taxon>
        <taxon>Gordoniaceae</taxon>
        <taxon>Gordonia</taxon>
    </lineage>
</organism>
<proteinExistence type="predicted"/>
<gene>
    <name evidence="1" type="ORF">GOARA_068_00570</name>
</gene>
<sequence>MTTTISEVEGWRLSELEQTAADLKSGSKRLNDGATQILNSVTGVRNHWHGEAATAGLVRAMDHYGILGERAKCWDAAATILEKAAQQLGLAAKRSASFSIGHIEWAGKVRARPSRRV</sequence>
<reference evidence="1 2" key="1">
    <citation type="submission" date="2011-11" db="EMBL/GenBank/DDBJ databases">
        <title>Whole genome shotgun sequence of Gordonia araii NBRC 100433.</title>
        <authorList>
            <person name="Yoshida Y."/>
            <person name="Hosoyama A."/>
            <person name="Tsuchikane K."/>
            <person name="Katsumata H."/>
            <person name="Yamazaki S."/>
            <person name="Fujita N."/>
        </authorList>
    </citation>
    <scope>NUCLEOTIDE SEQUENCE [LARGE SCALE GENOMIC DNA]</scope>
    <source>
        <strain evidence="1 2">NBRC 100433</strain>
    </source>
</reference>
<dbReference type="STRING" id="1073574.GOARA_068_00570"/>
<keyword evidence="2" id="KW-1185">Reference proteome</keyword>
<evidence type="ECO:0000313" key="1">
    <source>
        <dbReference type="EMBL" id="GAB11398.1"/>
    </source>
</evidence>
<dbReference type="SUPFAM" id="SSF140453">
    <property type="entry name" value="EsxAB dimer-like"/>
    <property type="match status" value="1"/>
</dbReference>
<dbReference type="Proteomes" id="UP000035088">
    <property type="component" value="Unassembled WGS sequence"/>
</dbReference>
<dbReference type="AlphaFoldDB" id="G7H6C3"/>
<evidence type="ECO:0000313" key="2">
    <source>
        <dbReference type="Proteomes" id="UP000035088"/>
    </source>
</evidence>
<comment type="caution">
    <text evidence="1">The sequence shown here is derived from an EMBL/GenBank/DDBJ whole genome shotgun (WGS) entry which is preliminary data.</text>
</comment>
<name>G7H6C3_9ACTN</name>
<accession>G7H6C3</accession>
<dbReference type="InterPro" id="IPR036689">
    <property type="entry name" value="ESAT-6-like_sf"/>
</dbReference>
<dbReference type="EMBL" id="BAEE01000068">
    <property type="protein sequence ID" value="GAB11398.1"/>
    <property type="molecule type" value="Genomic_DNA"/>
</dbReference>
<protein>
    <submittedName>
        <fullName evidence="1">Uncharacterized protein</fullName>
    </submittedName>
</protein>